<protein>
    <submittedName>
        <fullName evidence="4">YD repeat protein</fullName>
    </submittedName>
</protein>
<dbReference type="PANTHER" id="PTHR42820">
    <property type="entry name" value="SHORT-CHAIN DEHYDROGENASE REDUCTASE"/>
    <property type="match status" value="1"/>
</dbReference>
<dbReference type="InterPro" id="IPR002347">
    <property type="entry name" value="SDR_fam"/>
</dbReference>
<dbReference type="Gene3D" id="3.40.50.720">
    <property type="entry name" value="NAD(P)-binding Rossmann-like Domain"/>
    <property type="match status" value="1"/>
</dbReference>
<dbReference type="STRING" id="765698.Mesci_2406"/>
<dbReference type="InterPro" id="IPR056823">
    <property type="entry name" value="TEN-like_YD-shell"/>
</dbReference>
<evidence type="ECO:0000256" key="2">
    <source>
        <dbReference type="SAM" id="MobiDB-lite"/>
    </source>
</evidence>
<dbReference type="AlphaFoldDB" id="E8TM54"/>
<name>E8TM54_MESCW</name>
<dbReference type="EMBL" id="CP002447">
    <property type="protein sequence ID" value="ADV11553.1"/>
    <property type="molecule type" value="Genomic_DNA"/>
</dbReference>
<evidence type="ECO:0000313" key="5">
    <source>
        <dbReference type="Proteomes" id="UP000007471"/>
    </source>
</evidence>
<dbReference type="Pfam" id="PF25023">
    <property type="entry name" value="TEN_YD-shell"/>
    <property type="match status" value="1"/>
</dbReference>
<dbReference type="KEGG" id="mci:Mesci_2406"/>
<feature type="region of interest" description="Disordered" evidence="2">
    <location>
        <begin position="165"/>
        <end position="188"/>
    </location>
</feature>
<sequence>MRLENKVAVITGAASGFGEGIARRFAQEGARVVVADLNAKDAERVAGEIGEAAIWTQTDVSLRSEFDEMIYAAKSAFGRIDIMVNNAGYTHRNGEHAQCRRGDLRPDNRRQHEGDLSRGTRRGADHGAAGRRRHPDHGLHRGSAAAPRPHLVQCVERLGDHRHQIDGGGTGAEEHPRQLPLPGCRRDRHAGEIHGRRHTRNPREVPRIDPARPALDAARHRQRRTLAGLGRSRLHHRRGAGGRRRPLHLNAWVAGQDLIRCNTRTSAISRQSRINPANNETYTYTANGFIENADGPWGSLTYTIDGVGNITQRTVTIGGVTSIDTYSLQGGSSRLTGILTGGAPSRGFQSDLAGNVTQDATVSPELTKTYSYNAAGQLSGATTNGTTAGAYIYDYLSRLVSRTIAASSATLHMVHDLDGNVIAEYDASGALVTEYIWVEGRPLAMVADAGITPVLYYVLTDHLERPVMMTDQGRNVVWQASYLPYGEVRSISGTATLNQRFPGQ</sequence>
<dbReference type="HOGENOM" id="CLU_540586_0_0_5"/>
<reference evidence="5" key="1">
    <citation type="submission" date="2011-01" db="EMBL/GenBank/DDBJ databases">
        <title>Complete sequence of chromosome of Mesorhizobium ciceri bv. biserrulae WSM1271.</title>
        <authorList>
            <person name="Lucas S."/>
            <person name="Copeland A."/>
            <person name="Lapidus A."/>
            <person name="Cheng J.-F."/>
            <person name="Goodwin L."/>
            <person name="Pitluck S."/>
            <person name="Teshima H."/>
            <person name="Detter J.C."/>
            <person name="Han C."/>
            <person name="Tapia R."/>
            <person name="Land M."/>
            <person name="Hauser L."/>
            <person name="Kyrpides N."/>
            <person name="Ivanova N."/>
            <person name="Nandasena K."/>
            <person name="Reeve W.G."/>
            <person name="Howieson J.G."/>
            <person name="O'Hara G."/>
            <person name="Tiwari R.P."/>
            <person name="Woyke T."/>
        </authorList>
    </citation>
    <scope>NUCLEOTIDE SEQUENCE [LARGE SCALE GENOMIC DNA]</scope>
    <source>
        <strain evidence="5">HAMBI 2942 / LMG 23838 / WSM1271</strain>
    </source>
</reference>
<feature type="region of interest" description="Disordered" evidence="2">
    <location>
        <begin position="94"/>
        <end position="146"/>
    </location>
</feature>
<feature type="domain" description="Teneurin-like YD-shell" evidence="3">
    <location>
        <begin position="275"/>
        <end position="493"/>
    </location>
</feature>
<dbReference type="PRINTS" id="PR00081">
    <property type="entry name" value="GDHRDH"/>
</dbReference>
<gene>
    <name evidence="4" type="ordered locus">Mesci_2406</name>
</gene>
<dbReference type="SUPFAM" id="SSF51735">
    <property type="entry name" value="NAD(P)-binding Rossmann-fold domains"/>
    <property type="match status" value="1"/>
</dbReference>
<dbReference type="Pfam" id="PF00106">
    <property type="entry name" value="adh_short"/>
    <property type="match status" value="1"/>
</dbReference>
<proteinExistence type="predicted"/>
<dbReference type="eggNOG" id="COG3209">
    <property type="taxonomic scope" value="Bacteria"/>
</dbReference>
<evidence type="ECO:0000313" key="4">
    <source>
        <dbReference type="EMBL" id="ADV11553.1"/>
    </source>
</evidence>
<dbReference type="NCBIfam" id="TIGR01643">
    <property type="entry name" value="YD_repeat_2x"/>
    <property type="match status" value="1"/>
</dbReference>
<dbReference type="OrthoDB" id="6057489at2"/>
<feature type="compositionally biased region" description="Basic and acidic residues" evidence="2">
    <location>
        <begin position="94"/>
        <end position="125"/>
    </location>
</feature>
<evidence type="ECO:0000259" key="3">
    <source>
        <dbReference type="Pfam" id="PF25023"/>
    </source>
</evidence>
<dbReference type="PATRIC" id="fig|765698.3.peg.2881"/>
<evidence type="ECO:0000256" key="1">
    <source>
        <dbReference type="ARBA" id="ARBA00022737"/>
    </source>
</evidence>
<keyword evidence="1" id="KW-0677">Repeat</keyword>
<dbReference type="InterPro" id="IPR036291">
    <property type="entry name" value="NAD(P)-bd_dom_sf"/>
</dbReference>
<dbReference type="PANTHER" id="PTHR42820:SF1">
    <property type="entry name" value="SHORT-CHAIN DEHYDROGENASE_REDUCTASE FAMILY PROTEIN"/>
    <property type="match status" value="1"/>
</dbReference>
<dbReference type="Proteomes" id="UP000007471">
    <property type="component" value="Chromosome"/>
</dbReference>
<organism evidence="4 5">
    <name type="scientific">Mesorhizobium ciceri biovar biserrulae (strain HAMBI 2942 / LMG 23838 / WSM1271)</name>
    <dbReference type="NCBI Taxonomy" id="765698"/>
    <lineage>
        <taxon>Bacteria</taxon>
        <taxon>Pseudomonadati</taxon>
        <taxon>Pseudomonadota</taxon>
        <taxon>Alphaproteobacteria</taxon>
        <taxon>Hyphomicrobiales</taxon>
        <taxon>Phyllobacteriaceae</taxon>
        <taxon>Mesorhizobium</taxon>
    </lineage>
</organism>
<dbReference type="InterPro" id="IPR006530">
    <property type="entry name" value="YD"/>
</dbReference>
<dbReference type="Gene3D" id="2.180.10.10">
    <property type="entry name" value="RHS repeat-associated core"/>
    <property type="match status" value="1"/>
</dbReference>
<dbReference type="eggNOG" id="COG1028">
    <property type="taxonomic scope" value="Bacteria"/>
</dbReference>
<accession>E8TM54</accession>